<feature type="binding site" description="axial binding residue" evidence="2">
    <location>
        <position position="267"/>
    </location>
    <ligand>
        <name>heme</name>
        <dbReference type="ChEBI" id="CHEBI:30413"/>
    </ligand>
    <ligandPart>
        <name>Fe</name>
        <dbReference type="ChEBI" id="CHEBI:18248"/>
    </ligandPart>
</feature>
<evidence type="ECO:0000313" key="3">
    <source>
        <dbReference type="EMBL" id="GFS11480.1"/>
    </source>
</evidence>
<protein>
    <submittedName>
        <fullName evidence="3">Cytochrome P450 20A1</fullName>
    </submittedName>
</protein>
<dbReference type="PANTHER" id="PTHR24280">
    <property type="entry name" value="CYTOCHROME P450 20A1"/>
    <property type="match status" value="1"/>
</dbReference>
<dbReference type="InterPro" id="IPR052666">
    <property type="entry name" value="CYP450_20A1-like"/>
</dbReference>
<dbReference type="GO" id="GO:0004497">
    <property type="term" value="F:monooxygenase activity"/>
    <property type="evidence" value="ECO:0007669"/>
    <property type="project" value="InterPro"/>
</dbReference>
<dbReference type="GO" id="GO:0016705">
    <property type="term" value="F:oxidoreductase activity, acting on paired donors, with incorporation or reduction of molecular oxygen"/>
    <property type="evidence" value="ECO:0007669"/>
    <property type="project" value="InterPro"/>
</dbReference>
<dbReference type="PRINTS" id="PR00463">
    <property type="entry name" value="EP450I"/>
</dbReference>
<dbReference type="GO" id="GO:0020037">
    <property type="term" value="F:heme binding"/>
    <property type="evidence" value="ECO:0007669"/>
    <property type="project" value="InterPro"/>
</dbReference>
<keyword evidence="4" id="KW-1185">Reference proteome</keyword>
<proteinExistence type="inferred from homology"/>
<dbReference type="Pfam" id="PF00067">
    <property type="entry name" value="p450"/>
    <property type="match status" value="1"/>
</dbReference>
<comment type="similarity">
    <text evidence="1">Belongs to the cytochrome P450 family.</text>
</comment>
<accession>A0AAV4IP93</accession>
<keyword evidence="2" id="KW-0479">Metal-binding</keyword>
<dbReference type="SUPFAM" id="SSF48264">
    <property type="entry name" value="Cytochrome P450"/>
    <property type="match status" value="1"/>
</dbReference>
<comment type="cofactor">
    <cofactor evidence="2">
        <name>heme</name>
        <dbReference type="ChEBI" id="CHEBI:30413"/>
    </cofactor>
</comment>
<dbReference type="InterPro" id="IPR001128">
    <property type="entry name" value="Cyt_P450"/>
</dbReference>
<keyword evidence="2" id="KW-0408">Iron</keyword>
<keyword evidence="2" id="KW-0349">Heme</keyword>
<dbReference type="Proteomes" id="UP000762676">
    <property type="component" value="Unassembled WGS sequence"/>
</dbReference>
<sequence length="319" mass="36541">MLDNLKPLYKSCYNPVWIIQKILLESLLSGHGSLGLYLFFSFGNMLLCKHYLHAQEELAKLLGSPDHGTEAYATQKFKEAMDFMEKTVKSAVEHYRKTTCQGNLVVDEILEYTSDEKVVLADCMTYLIGSFHNTGNMLASGLFFLAKHQDIQEKLYNEIIQVLGEDGLVDESNFKHLRYLRQVIDESIRCGAFGTFAARYQEADTTLGGYKIPKNTPVIQALGTVMRDEKIWPKPTKFDPDRFNEDNSKNRSPFAFKPFGFSGKRICPGFKFVHPKSAVFLTTLLRRFKIMLHGEQQIEFEHGLATHSTEEMWAKILKR</sequence>
<dbReference type="GO" id="GO:0016020">
    <property type="term" value="C:membrane"/>
    <property type="evidence" value="ECO:0007669"/>
    <property type="project" value="TreeGrafter"/>
</dbReference>
<evidence type="ECO:0000313" key="4">
    <source>
        <dbReference type="Proteomes" id="UP000762676"/>
    </source>
</evidence>
<dbReference type="Gene3D" id="1.10.630.10">
    <property type="entry name" value="Cytochrome P450"/>
    <property type="match status" value="1"/>
</dbReference>
<gene>
    <name evidence="3" type="ORF">ElyMa_004835200</name>
</gene>
<dbReference type="InterPro" id="IPR036396">
    <property type="entry name" value="Cyt_P450_sf"/>
</dbReference>
<evidence type="ECO:0000256" key="2">
    <source>
        <dbReference type="PIRSR" id="PIRSR602401-1"/>
    </source>
</evidence>
<evidence type="ECO:0000256" key="1">
    <source>
        <dbReference type="ARBA" id="ARBA00010617"/>
    </source>
</evidence>
<organism evidence="3 4">
    <name type="scientific">Elysia marginata</name>
    <dbReference type="NCBI Taxonomy" id="1093978"/>
    <lineage>
        <taxon>Eukaryota</taxon>
        <taxon>Metazoa</taxon>
        <taxon>Spiralia</taxon>
        <taxon>Lophotrochozoa</taxon>
        <taxon>Mollusca</taxon>
        <taxon>Gastropoda</taxon>
        <taxon>Heterobranchia</taxon>
        <taxon>Euthyneura</taxon>
        <taxon>Panpulmonata</taxon>
        <taxon>Sacoglossa</taxon>
        <taxon>Placobranchoidea</taxon>
        <taxon>Plakobranchidae</taxon>
        <taxon>Elysia</taxon>
    </lineage>
</organism>
<comment type="caution">
    <text evidence="3">The sequence shown here is derived from an EMBL/GenBank/DDBJ whole genome shotgun (WGS) entry which is preliminary data.</text>
</comment>
<dbReference type="AlphaFoldDB" id="A0AAV4IP93"/>
<name>A0AAV4IP93_9GAST</name>
<dbReference type="GO" id="GO:0005506">
    <property type="term" value="F:iron ion binding"/>
    <property type="evidence" value="ECO:0007669"/>
    <property type="project" value="InterPro"/>
</dbReference>
<dbReference type="EMBL" id="BMAT01009677">
    <property type="protein sequence ID" value="GFS11480.1"/>
    <property type="molecule type" value="Genomic_DNA"/>
</dbReference>
<dbReference type="PANTHER" id="PTHR24280:SF4">
    <property type="entry name" value="CYTOCHROME P450 20A1"/>
    <property type="match status" value="1"/>
</dbReference>
<dbReference type="InterPro" id="IPR002401">
    <property type="entry name" value="Cyt_P450_E_grp-I"/>
</dbReference>
<reference evidence="3 4" key="1">
    <citation type="journal article" date="2021" name="Elife">
        <title>Chloroplast acquisition without the gene transfer in kleptoplastic sea slugs, Plakobranchus ocellatus.</title>
        <authorList>
            <person name="Maeda T."/>
            <person name="Takahashi S."/>
            <person name="Yoshida T."/>
            <person name="Shimamura S."/>
            <person name="Takaki Y."/>
            <person name="Nagai Y."/>
            <person name="Toyoda A."/>
            <person name="Suzuki Y."/>
            <person name="Arimoto A."/>
            <person name="Ishii H."/>
            <person name="Satoh N."/>
            <person name="Nishiyama T."/>
            <person name="Hasebe M."/>
            <person name="Maruyama T."/>
            <person name="Minagawa J."/>
            <person name="Obokata J."/>
            <person name="Shigenobu S."/>
        </authorList>
    </citation>
    <scope>NUCLEOTIDE SEQUENCE [LARGE SCALE GENOMIC DNA]</scope>
</reference>